<dbReference type="AlphaFoldDB" id="A0A8J7BW54"/>
<gene>
    <name evidence="1" type="ORF">ICL16_03190</name>
</gene>
<dbReference type="EMBL" id="JACXAE010000013">
    <property type="protein sequence ID" value="MBD2771152.1"/>
    <property type="molecule type" value="Genomic_DNA"/>
</dbReference>
<evidence type="ECO:0000313" key="2">
    <source>
        <dbReference type="Proteomes" id="UP000629098"/>
    </source>
</evidence>
<evidence type="ECO:0000313" key="1">
    <source>
        <dbReference type="EMBL" id="MBD2771152.1"/>
    </source>
</evidence>
<organism evidence="1 2">
    <name type="scientific">Iningainema tapete BLCC-T55</name>
    <dbReference type="NCBI Taxonomy" id="2748662"/>
    <lineage>
        <taxon>Bacteria</taxon>
        <taxon>Bacillati</taxon>
        <taxon>Cyanobacteriota</taxon>
        <taxon>Cyanophyceae</taxon>
        <taxon>Nostocales</taxon>
        <taxon>Scytonemataceae</taxon>
        <taxon>Iningainema tapete</taxon>
    </lineage>
</organism>
<dbReference type="RefSeq" id="WP_190825445.1">
    <property type="nucleotide sequence ID" value="NZ_CAWPPI010000013.1"/>
</dbReference>
<reference evidence="1" key="1">
    <citation type="submission" date="2020-09" db="EMBL/GenBank/DDBJ databases">
        <title>Iningainema tapete sp. nov. (Scytonemataceae, Cyanobacteria) from greenhouses in central Florida (USA) produces two types of nodularin with biosynthetic potential for microcystin-LR and anabaenopeptins.</title>
        <authorList>
            <person name="Berthold D.E."/>
            <person name="Lefler F.W."/>
            <person name="Huang I.-S."/>
            <person name="Abdulla H."/>
            <person name="Zimba P.V."/>
            <person name="Laughinghouse H.D. IV."/>
        </authorList>
    </citation>
    <scope>NUCLEOTIDE SEQUENCE</scope>
    <source>
        <strain evidence="1">BLCCT55</strain>
    </source>
</reference>
<proteinExistence type="predicted"/>
<accession>A0A8J7BW54</accession>
<dbReference type="Proteomes" id="UP000629098">
    <property type="component" value="Unassembled WGS sequence"/>
</dbReference>
<name>A0A8J7BW54_9CYAN</name>
<sequence length="309" mass="33880">MKIDNAILLSRIFEDDLEIGFALCCTTPYLIIAGGRAILVIKYRDDTTASLLAANSKAIAQKIKNLLGYEIYMHRAGTPVAKLENNLGDTSMVAIIEKPEQESVTQESKLLKIETLARVTSKPIKEVKMMLGRIGAVIYPQEDASEMIAETHFDQIVLRWAKSFKDAEQVTTQESATATNDKPTTAKAKKQSTKILAEELTINDLASVKSGKNAGSPNLTEKGIQQTLTNFFSKVKLEDTTLTDAASAFIEGSSEFGTTLRKKLFLAYRKFFPGANIGEIEPKLVAGAKTYLEAIASPVKEPELEPEEN</sequence>
<protein>
    <submittedName>
        <fullName evidence="1">Uncharacterized protein</fullName>
    </submittedName>
</protein>
<keyword evidence="2" id="KW-1185">Reference proteome</keyword>
<comment type="caution">
    <text evidence="1">The sequence shown here is derived from an EMBL/GenBank/DDBJ whole genome shotgun (WGS) entry which is preliminary data.</text>
</comment>